<proteinExistence type="predicted"/>
<dbReference type="AlphaFoldDB" id="A0A5C4TB45"/>
<evidence type="ECO:0000313" key="3">
    <source>
        <dbReference type="Proteomes" id="UP000307943"/>
    </source>
</evidence>
<keyword evidence="3" id="KW-1185">Reference proteome</keyword>
<dbReference type="Proteomes" id="UP000307943">
    <property type="component" value="Unassembled WGS sequence"/>
</dbReference>
<gene>
    <name evidence="2" type="ORF">FE784_12015</name>
</gene>
<dbReference type="NCBIfam" id="TIGR01076">
    <property type="entry name" value="sortase_fam"/>
    <property type="match status" value="1"/>
</dbReference>
<dbReference type="GO" id="GO:0016787">
    <property type="term" value="F:hydrolase activity"/>
    <property type="evidence" value="ECO:0007669"/>
    <property type="project" value="UniProtKB-KW"/>
</dbReference>
<accession>A0A5C4TB45</accession>
<dbReference type="OrthoDB" id="154054at2"/>
<dbReference type="EMBL" id="VDCQ01000013">
    <property type="protein sequence ID" value="TNJ66135.1"/>
    <property type="molecule type" value="Genomic_DNA"/>
</dbReference>
<comment type="caution">
    <text evidence="2">The sequence shown here is derived from an EMBL/GenBank/DDBJ whole genome shotgun (WGS) entry which is preliminary data.</text>
</comment>
<name>A0A5C4TB45_9BACL</name>
<sequence>MPITVYMYEVTDKQVVKPTDVHVVEPVPGRTMLTLITCHPFRSNKQRLIVSAERVDITPVKTT</sequence>
<organism evidence="2 3">
    <name type="scientific">Paenibacillus hemerocallicola</name>
    <dbReference type="NCBI Taxonomy" id="1172614"/>
    <lineage>
        <taxon>Bacteria</taxon>
        <taxon>Bacillati</taxon>
        <taxon>Bacillota</taxon>
        <taxon>Bacilli</taxon>
        <taxon>Bacillales</taxon>
        <taxon>Paenibacillaceae</taxon>
        <taxon>Paenibacillus</taxon>
    </lineage>
</organism>
<evidence type="ECO:0000313" key="2">
    <source>
        <dbReference type="EMBL" id="TNJ66135.1"/>
    </source>
</evidence>
<dbReference type="InterPro" id="IPR005754">
    <property type="entry name" value="Sortase"/>
</dbReference>
<keyword evidence="1" id="KW-0378">Hydrolase</keyword>
<dbReference type="Gene3D" id="2.40.260.10">
    <property type="entry name" value="Sortase"/>
    <property type="match status" value="1"/>
</dbReference>
<dbReference type="SUPFAM" id="SSF63817">
    <property type="entry name" value="Sortase"/>
    <property type="match status" value="1"/>
</dbReference>
<dbReference type="InterPro" id="IPR023365">
    <property type="entry name" value="Sortase_dom-sf"/>
</dbReference>
<evidence type="ECO:0000256" key="1">
    <source>
        <dbReference type="ARBA" id="ARBA00022801"/>
    </source>
</evidence>
<reference evidence="2 3" key="1">
    <citation type="submission" date="2019-05" db="EMBL/GenBank/DDBJ databases">
        <title>We sequenced the genome of Paenibacillus hemerocallicola KCTC 33185 for further insight into its adaptation and study the phylogeny of Paenibacillus.</title>
        <authorList>
            <person name="Narsing Rao M.P."/>
        </authorList>
    </citation>
    <scope>NUCLEOTIDE SEQUENCE [LARGE SCALE GENOMIC DNA]</scope>
    <source>
        <strain evidence="2 3">KCTC 33185</strain>
    </source>
</reference>
<dbReference type="Pfam" id="PF04203">
    <property type="entry name" value="Sortase"/>
    <property type="match status" value="1"/>
</dbReference>
<protein>
    <submittedName>
        <fullName evidence="2">Sortase</fullName>
    </submittedName>
</protein>